<name>A0A8J3EL04_9BACI</name>
<accession>A0A8J3EL04</accession>
<evidence type="ECO:0000313" key="2">
    <source>
        <dbReference type="EMBL" id="GGH74595.1"/>
    </source>
</evidence>
<evidence type="ECO:0000256" key="1">
    <source>
        <dbReference type="SAM" id="Phobius"/>
    </source>
</evidence>
<keyword evidence="1" id="KW-0812">Transmembrane</keyword>
<feature type="transmembrane region" description="Helical" evidence="1">
    <location>
        <begin position="144"/>
        <end position="164"/>
    </location>
</feature>
<dbReference type="RefSeq" id="WP_308421553.1">
    <property type="nucleotide sequence ID" value="NZ_BMEV01000020.1"/>
</dbReference>
<reference evidence="2" key="2">
    <citation type="submission" date="2020-09" db="EMBL/GenBank/DDBJ databases">
        <authorList>
            <person name="Sun Q."/>
            <person name="Zhou Y."/>
        </authorList>
    </citation>
    <scope>NUCLEOTIDE SEQUENCE</scope>
    <source>
        <strain evidence="2">CGMCC 1.12360</strain>
    </source>
</reference>
<dbReference type="GO" id="GO:0045881">
    <property type="term" value="P:positive regulation of sporulation resulting in formation of a cellular spore"/>
    <property type="evidence" value="ECO:0007669"/>
    <property type="project" value="InterPro"/>
</dbReference>
<gene>
    <name evidence="2" type="ORF">GCM10010978_13620</name>
</gene>
<keyword evidence="1" id="KW-0472">Membrane</keyword>
<dbReference type="Pfam" id="PF14089">
    <property type="entry name" value="KbaA"/>
    <property type="match status" value="1"/>
</dbReference>
<proteinExistence type="predicted"/>
<evidence type="ECO:0000313" key="3">
    <source>
        <dbReference type="Proteomes" id="UP000602050"/>
    </source>
</evidence>
<protein>
    <submittedName>
        <fullName evidence="2">KinB-signaling pathway activation protein</fullName>
    </submittedName>
</protein>
<dbReference type="Proteomes" id="UP000602050">
    <property type="component" value="Unassembled WGS sequence"/>
</dbReference>
<dbReference type="EMBL" id="BMEV01000020">
    <property type="protein sequence ID" value="GGH74595.1"/>
    <property type="molecule type" value="Genomic_DNA"/>
</dbReference>
<dbReference type="InterPro" id="IPR024164">
    <property type="entry name" value="KinB-signalling_activ"/>
</dbReference>
<feature type="transmembrane region" description="Helical" evidence="1">
    <location>
        <begin position="7"/>
        <end position="28"/>
    </location>
</feature>
<feature type="transmembrane region" description="Helical" evidence="1">
    <location>
        <begin position="84"/>
        <end position="102"/>
    </location>
</feature>
<feature type="transmembrane region" description="Helical" evidence="1">
    <location>
        <begin position="48"/>
        <end position="72"/>
    </location>
</feature>
<sequence length="212" mass="24145">MKTRNLVHFLGMTFLIGGIAGLLISFFIHAELYMEHLNPFNFMELVGLIIFDAGLGFTFSVLSMTGFFAYLFIHRYGISLFRSFWPTVQILLIAFVLFDLVYFPYQSTKGEVSLFYYIAIAFGLLVYSWIIAKIKAKETNNKAFIPALFFMVVITTVEWVPGLQAEGTDYVWLMIVPLLACNTYQLLKLHRITEANAASSENKGTKMKPKKA</sequence>
<reference evidence="2" key="1">
    <citation type="journal article" date="2014" name="Int. J. Syst. Evol. Microbiol.">
        <title>Complete genome sequence of Corynebacterium casei LMG S-19264T (=DSM 44701T), isolated from a smear-ripened cheese.</title>
        <authorList>
            <consortium name="US DOE Joint Genome Institute (JGI-PGF)"/>
            <person name="Walter F."/>
            <person name="Albersmeier A."/>
            <person name="Kalinowski J."/>
            <person name="Ruckert C."/>
        </authorList>
    </citation>
    <scope>NUCLEOTIDE SEQUENCE</scope>
    <source>
        <strain evidence="2">CGMCC 1.12360</strain>
    </source>
</reference>
<feature type="transmembrane region" description="Helical" evidence="1">
    <location>
        <begin position="170"/>
        <end position="187"/>
    </location>
</feature>
<feature type="transmembrane region" description="Helical" evidence="1">
    <location>
        <begin position="114"/>
        <end position="132"/>
    </location>
</feature>
<dbReference type="PIRSF" id="PIRSF029886">
    <property type="entry name" value="KBAA"/>
    <property type="match status" value="1"/>
</dbReference>
<dbReference type="AlphaFoldDB" id="A0A8J3EL04"/>
<keyword evidence="3" id="KW-1185">Reference proteome</keyword>
<dbReference type="SMART" id="SM01251">
    <property type="entry name" value="KbaA"/>
    <property type="match status" value="1"/>
</dbReference>
<organism evidence="2 3">
    <name type="scientific">Compostibacillus humi</name>
    <dbReference type="NCBI Taxonomy" id="1245525"/>
    <lineage>
        <taxon>Bacteria</taxon>
        <taxon>Bacillati</taxon>
        <taxon>Bacillota</taxon>
        <taxon>Bacilli</taxon>
        <taxon>Bacillales</taxon>
        <taxon>Bacillaceae</taxon>
        <taxon>Compostibacillus</taxon>
    </lineage>
</organism>
<comment type="caution">
    <text evidence="2">The sequence shown here is derived from an EMBL/GenBank/DDBJ whole genome shotgun (WGS) entry which is preliminary data.</text>
</comment>
<keyword evidence="1" id="KW-1133">Transmembrane helix</keyword>